<dbReference type="EMBL" id="JARKIB010000019">
    <property type="protein sequence ID" value="KAJ7768894.1"/>
    <property type="molecule type" value="Genomic_DNA"/>
</dbReference>
<name>A0AAD7JT00_9AGAR</name>
<feature type="non-terminal residue" evidence="2">
    <location>
        <position position="105"/>
    </location>
</feature>
<feature type="chain" id="PRO_5041980163" evidence="1">
    <location>
        <begin position="20"/>
        <end position="105"/>
    </location>
</feature>
<feature type="signal peptide" evidence="1">
    <location>
        <begin position="1"/>
        <end position="19"/>
    </location>
</feature>
<keyword evidence="1" id="KW-0732">Signal</keyword>
<evidence type="ECO:0000313" key="3">
    <source>
        <dbReference type="Proteomes" id="UP001215598"/>
    </source>
</evidence>
<sequence length="105" mass="11852">MAIWSGRSILSVLAWAVHDEPLTRTTRGDGRKTWPLRLSYQLEPEDDSLDTDDMSETEEDFYLKYPISLSLFIADPQLVAVSPRTALSSGRNLTPFPLKCGPKLR</sequence>
<dbReference type="AlphaFoldDB" id="A0AAD7JT00"/>
<evidence type="ECO:0000256" key="1">
    <source>
        <dbReference type="SAM" id="SignalP"/>
    </source>
</evidence>
<evidence type="ECO:0000313" key="2">
    <source>
        <dbReference type="EMBL" id="KAJ7768894.1"/>
    </source>
</evidence>
<keyword evidence="3" id="KW-1185">Reference proteome</keyword>
<reference evidence="2" key="1">
    <citation type="submission" date="2023-03" db="EMBL/GenBank/DDBJ databases">
        <title>Massive genome expansion in bonnet fungi (Mycena s.s.) driven by repeated elements and novel gene families across ecological guilds.</title>
        <authorList>
            <consortium name="Lawrence Berkeley National Laboratory"/>
            <person name="Harder C.B."/>
            <person name="Miyauchi S."/>
            <person name="Viragh M."/>
            <person name="Kuo A."/>
            <person name="Thoen E."/>
            <person name="Andreopoulos B."/>
            <person name="Lu D."/>
            <person name="Skrede I."/>
            <person name="Drula E."/>
            <person name="Henrissat B."/>
            <person name="Morin E."/>
            <person name="Kohler A."/>
            <person name="Barry K."/>
            <person name="LaButti K."/>
            <person name="Morin E."/>
            <person name="Salamov A."/>
            <person name="Lipzen A."/>
            <person name="Mereny Z."/>
            <person name="Hegedus B."/>
            <person name="Baldrian P."/>
            <person name="Stursova M."/>
            <person name="Weitz H."/>
            <person name="Taylor A."/>
            <person name="Grigoriev I.V."/>
            <person name="Nagy L.G."/>
            <person name="Martin F."/>
            <person name="Kauserud H."/>
        </authorList>
    </citation>
    <scope>NUCLEOTIDE SEQUENCE</scope>
    <source>
        <strain evidence="2">CBHHK182m</strain>
    </source>
</reference>
<dbReference type="Proteomes" id="UP001215598">
    <property type="component" value="Unassembled WGS sequence"/>
</dbReference>
<accession>A0AAD7JT00</accession>
<comment type="caution">
    <text evidence="2">The sequence shown here is derived from an EMBL/GenBank/DDBJ whole genome shotgun (WGS) entry which is preliminary data.</text>
</comment>
<organism evidence="2 3">
    <name type="scientific">Mycena metata</name>
    <dbReference type="NCBI Taxonomy" id="1033252"/>
    <lineage>
        <taxon>Eukaryota</taxon>
        <taxon>Fungi</taxon>
        <taxon>Dikarya</taxon>
        <taxon>Basidiomycota</taxon>
        <taxon>Agaricomycotina</taxon>
        <taxon>Agaricomycetes</taxon>
        <taxon>Agaricomycetidae</taxon>
        <taxon>Agaricales</taxon>
        <taxon>Marasmiineae</taxon>
        <taxon>Mycenaceae</taxon>
        <taxon>Mycena</taxon>
    </lineage>
</organism>
<proteinExistence type="predicted"/>
<protein>
    <submittedName>
        <fullName evidence="2">Uncharacterized protein</fullName>
    </submittedName>
</protein>
<gene>
    <name evidence="2" type="ORF">B0H16DRAFT_1518550</name>
</gene>